<reference evidence="1 2" key="1">
    <citation type="submission" date="2009-09" db="EMBL/GenBank/DDBJ databases">
        <authorList>
            <person name="Weinstock G."/>
            <person name="Sodergren E."/>
            <person name="Clifton S."/>
            <person name="Fulton L."/>
            <person name="Fulton B."/>
            <person name="Courtney L."/>
            <person name="Fronick C."/>
            <person name="Harrison M."/>
            <person name="Strong C."/>
            <person name="Farmer C."/>
            <person name="Delahaunty K."/>
            <person name="Markovic C."/>
            <person name="Hall O."/>
            <person name="Minx P."/>
            <person name="Tomlinson C."/>
            <person name="Mitreva M."/>
            <person name="Nelson J."/>
            <person name="Hou S."/>
            <person name="Wollam A."/>
            <person name="Pepin K.H."/>
            <person name="Johnson M."/>
            <person name="Bhonagiri V."/>
            <person name="Nash W.E."/>
            <person name="Warren W."/>
            <person name="Chinwalla A."/>
            <person name="Mardis E.R."/>
            <person name="Wilson R.K."/>
        </authorList>
    </citation>
    <scope>NUCLEOTIDE SEQUENCE [LARGE SCALE GENOMIC DNA]</scope>
    <source>
        <strain evidence="2">ATCC 35185 / DSM 20758 / VPI D19B-28</strain>
    </source>
</reference>
<evidence type="ECO:0000313" key="1">
    <source>
        <dbReference type="EMBL" id="EEX77650.1"/>
    </source>
</evidence>
<dbReference type="AlphaFoldDB" id="C9LUB9"/>
<dbReference type="Proteomes" id="UP000003505">
    <property type="component" value="Unassembled WGS sequence"/>
</dbReference>
<dbReference type="EMBL" id="ACKP02000015">
    <property type="protein sequence ID" value="EEX77650.1"/>
    <property type="molecule type" value="Genomic_DNA"/>
</dbReference>
<gene>
    <name evidence="1" type="ORF">SELSPUOL_00926</name>
</gene>
<comment type="caution">
    <text evidence="1">The sequence shown here is derived from an EMBL/GenBank/DDBJ whole genome shotgun (WGS) entry which is preliminary data.</text>
</comment>
<organism evidence="1 2">
    <name type="scientific">Selenomonas sputigena (strain ATCC 35185 / DSM 20758 / CCUG 44933 / VPI D19B-28)</name>
    <dbReference type="NCBI Taxonomy" id="546271"/>
    <lineage>
        <taxon>Bacteria</taxon>
        <taxon>Bacillati</taxon>
        <taxon>Bacillota</taxon>
        <taxon>Negativicutes</taxon>
        <taxon>Selenomonadales</taxon>
        <taxon>Selenomonadaceae</taxon>
        <taxon>Selenomonas</taxon>
    </lineage>
</organism>
<protein>
    <submittedName>
        <fullName evidence="1">Uncharacterized protein</fullName>
    </submittedName>
</protein>
<evidence type="ECO:0000313" key="2">
    <source>
        <dbReference type="Proteomes" id="UP000003505"/>
    </source>
</evidence>
<name>C9LUB9_SELS3</name>
<sequence>MKDRRFCMVSATFYSRTIIKEVKLEEMWYNRHKCQKSALGNR</sequence>
<proteinExistence type="predicted"/>
<accession>C9LUB9</accession>